<protein>
    <recommendedName>
        <fullName evidence="6">Globin domain-containing protein</fullName>
    </recommendedName>
</protein>
<dbReference type="GO" id="GO:0046872">
    <property type="term" value="F:metal ion binding"/>
    <property type="evidence" value="ECO:0007669"/>
    <property type="project" value="UniProtKB-KW"/>
</dbReference>
<evidence type="ECO:0000313" key="8">
    <source>
        <dbReference type="Proteomes" id="UP001497525"/>
    </source>
</evidence>
<feature type="domain" description="Globin" evidence="6">
    <location>
        <begin position="2"/>
        <end position="149"/>
    </location>
</feature>
<gene>
    <name evidence="7" type="ORF">CDAUBV1_LOCUS10132</name>
</gene>
<reference evidence="7" key="1">
    <citation type="submission" date="2024-06" db="EMBL/GenBank/DDBJ databases">
        <authorList>
            <person name="Liu X."/>
            <person name="Lenzi L."/>
            <person name="Haldenby T S."/>
            <person name="Uol C."/>
        </authorList>
    </citation>
    <scope>NUCLEOTIDE SEQUENCE</scope>
</reference>
<evidence type="ECO:0000259" key="6">
    <source>
        <dbReference type="PROSITE" id="PS01033"/>
    </source>
</evidence>
<dbReference type="InterPro" id="IPR044399">
    <property type="entry name" value="Mb-like_M"/>
</dbReference>
<dbReference type="Gene3D" id="1.10.490.10">
    <property type="entry name" value="Globins"/>
    <property type="match status" value="1"/>
</dbReference>
<dbReference type="AlphaFoldDB" id="A0AAV2TGM2"/>
<dbReference type="EMBL" id="CAXLJL010000279">
    <property type="protein sequence ID" value="CAL5136041.1"/>
    <property type="molecule type" value="Genomic_DNA"/>
</dbReference>
<accession>A0AAV2TGM2</accession>
<evidence type="ECO:0000256" key="3">
    <source>
        <dbReference type="ARBA" id="ARBA00022723"/>
    </source>
</evidence>
<name>A0AAV2TGM2_CALDB</name>
<comment type="caution">
    <text evidence="7">The sequence shown here is derived from an EMBL/GenBank/DDBJ whole genome shotgun (WGS) entry which is preliminary data.</text>
</comment>
<dbReference type="InterPro" id="IPR000971">
    <property type="entry name" value="Globin"/>
</dbReference>
<dbReference type="InterPro" id="IPR009050">
    <property type="entry name" value="Globin-like_sf"/>
</dbReference>
<proteinExistence type="inferred from homology"/>
<dbReference type="GO" id="GO:0005344">
    <property type="term" value="F:oxygen carrier activity"/>
    <property type="evidence" value="ECO:0007669"/>
    <property type="project" value="UniProtKB-KW"/>
</dbReference>
<keyword evidence="5" id="KW-0561">Oxygen transport</keyword>
<sequence>MALSKVELENLMTELKPHVETQDKKLATGLAAYTALFKAHPEYISHFSRLQGLDASNVMKSEGIKHYATTLVEAVVKMLDEAADKNKLDAVTKKYGQDHVTRQVTKTEFMNGLPIFISVFQGLVSEPKNKESLKKFLDYIFKEMCIEIKA</sequence>
<dbReference type="Pfam" id="PF00042">
    <property type="entry name" value="Globin"/>
    <property type="match status" value="1"/>
</dbReference>
<comment type="similarity">
    <text evidence="5">Belongs to the globin family.</text>
</comment>
<keyword evidence="2 5" id="KW-0349">Heme</keyword>
<evidence type="ECO:0000313" key="7">
    <source>
        <dbReference type="EMBL" id="CAL5136041.1"/>
    </source>
</evidence>
<dbReference type="GO" id="GO:0020037">
    <property type="term" value="F:heme binding"/>
    <property type="evidence" value="ECO:0007669"/>
    <property type="project" value="InterPro"/>
</dbReference>
<dbReference type="PROSITE" id="PS01033">
    <property type="entry name" value="GLOBIN"/>
    <property type="match status" value="1"/>
</dbReference>
<keyword evidence="1 5" id="KW-0813">Transport</keyword>
<dbReference type="GO" id="GO:0019825">
    <property type="term" value="F:oxygen binding"/>
    <property type="evidence" value="ECO:0007669"/>
    <property type="project" value="InterPro"/>
</dbReference>
<evidence type="ECO:0000256" key="5">
    <source>
        <dbReference type="RuleBase" id="RU000356"/>
    </source>
</evidence>
<keyword evidence="4" id="KW-0408">Iron</keyword>
<dbReference type="CDD" id="cd01040">
    <property type="entry name" value="Mb-like"/>
    <property type="match status" value="1"/>
</dbReference>
<dbReference type="Proteomes" id="UP001497525">
    <property type="component" value="Unassembled WGS sequence"/>
</dbReference>
<organism evidence="7 8">
    <name type="scientific">Calicophoron daubneyi</name>
    <name type="common">Rumen fluke</name>
    <name type="synonym">Paramphistomum daubneyi</name>
    <dbReference type="NCBI Taxonomy" id="300641"/>
    <lineage>
        <taxon>Eukaryota</taxon>
        <taxon>Metazoa</taxon>
        <taxon>Spiralia</taxon>
        <taxon>Lophotrochozoa</taxon>
        <taxon>Platyhelminthes</taxon>
        <taxon>Trematoda</taxon>
        <taxon>Digenea</taxon>
        <taxon>Plagiorchiida</taxon>
        <taxon>Pronocephalata</taxon>
        <taxon>Paramphistomoidea</taxon>
        <taxon>Paramphistomidae</taxon>
        <taxon>Calicophoron</taxon>
    </lineage>
</organism>
<evidence type="ECO:0000256" key="4">
    <source>
        <dbReference type="ARBA" id="ARBA00023004"/>
    </source>
</evidence>
<evidence type="ECO:0000256" key="1">
    <source>
        <dbReference type="ARBA" id="ARBA00022448"/>
    </source>
</evidence>
<dbReference type="InterPro" id="IPR012292">
    <property type="entry name" value="Globin/Proto"/>
</dbReference>
<dbReference type="SUPFAM" id="SSF46458">
    <property type="entry name" value="Globin-like"/>
    <property type="match status" value="1"/>
</dbReference>
<keyword evidence="3" id="KW-0479">Metal-binding</keyword>
<evidence type="ECO:0000256" key="2">
    <source>
        <dbReference type="ARBA" id="ARBA00022617"/>
    </source>
</evidence>